<comment type="similarity">
    <text evidence="1">Belongs to the peptidase C1 family.</text>
</comment>
<dbReference type="GO" id="GO:0008234">
    <property type="term" value="F:cysteine-type peptidase activity"/>
    <property type="evidence" value="ECO:0007669"/>
    <property type="project" value="InterPro"/>
</dbReference>
<dbReference type="OrthoDB" id="5855924at2759"/>
<evidence type="ECO:0000313" key="6">
    <source>
        <dbReference type="Proteomes" id="UP000591131"/>
    </source>
</evidence>
<dbReference type="AlphaFoldDB" id="A0A7J6KUY9"/>
<dbReference type="SMART" id="SM00645">
    <property type="entry name" value="Pept_C1"/>
    <property type="match status" value="1"/>
</dbReference>
<organism evidence="5 6">
    <name type="scientific">Perkinsus chesapeaki</name>
    <name type="common">Clam parasite</name>
    <name type="synonym">Perkinsus andrewsi</name>
    <dbReference type="NCBI Taxonomy" id="330153"/>
    <lineage>
        <taxon>Eukaryota</taxon>
        <taxon>Sar</taxon>
        <taxon>Alveolata</taxon>
        <taxon>Perkinsozoa</taxon>
        <taxon>Perkinsea</taxon>
        <taxon>Perkinsida</taxon>
        <taxon>Perkinsidae</taxon>
        <taxon>Perkinsus</taxon>
    </lineage>
</organism>
<dbReference type="EMBL" id="JAAPAO010001195">
    <property type="protein sequence ID" value="KAF4650722.1"/>
    <property type="molecule type" value="Genomic_DNA"/>
</dbReference>
<comment type="caution">
    <text evidence="5">The sequence shown here is derived from an EMBL/GenBank/DDBJ whole genome shotgun (WGS) entry which is preliminary data.</text>
</comment>
<reference evidence="5 6" key="1">
    <citation type="submission" date="2020-04" db="EMBL/GenBank/DDBJ databases">
        <title>Perkinsus chesapeaki whole genome sequence.</title>
        <authorList>
            <person name="Bogema D.R."/>
        </authorList>
    </citation>
    <scope>NUCLEOTIDE SEQUENCE [LARGE SCALE GENOMIC DNA]</scope>
    <source>
        <strain evidence="5">ATCC PRA-425</strain>
    </source>
</reference>
<feature type="non-terminal residue" evidence="5">
    <location>
        <position position="329"/>
    </location>
</feature>
<dbReference type="SUPFAM" id="SSF54001">
    <property type="entry name" value="Cysteine proteinases"/>
    <property type="match status" value="1"/>
</dbReference>
<dbReference type="Gene3D" id="3.90.70.10">
    <property type="entry name" value="Cysteine proteinases"/>
    <property type="match status" value="1"/>
</dbReference>
<dbReference type="CDD" id="cd02248">
    <property type="entry name" value="Peptidase_C1A"/>
    <property type="match status" value="1"/>
</dbReference>
<accession>A0A7J6KUY9</accession>
<dbReference type="Pfam" id="PF08246">
    <property type="entry name" value="Inhibitor_I29"/>
    <property type="match status" value="1"/>
</dbReference>
<name>A0A7J6KUY9_PERCH</name>
<proteinExistence type="inferred from homology"/>
<gene>
    <name evidence="5" type="ORF">FOL47_000900</name>
</gene>
<keyword evidence="6" id="KW-1185">Reference proteome</keyword>
<dbReference type="PANTHER" id="PTHR12411">
    <property type="entry name" value="CYSTEINE PROTEASE FAMILY C1-RELATED"/>
    <property type="match status" value="1"/>
</dbReference>
<feature type="domain" description="Cathepsin propeptide inhibitor" evidence="4">
    <location>
        <begin position="39"/>
        <end position="96"/>
    </location>
</feature>
<evidence type="ECO:0000313" key="5">
    <source>
        <dbReference type="EMBL" id="KAF4650722.1"/>
    </source>
</evidence>
<evidence type="ECO:0000256" key="2">
    <source>
        <dbReference type="ARBA" id="ARBA00023145"/>
    </source>
</evidence>
<dbReference type="GO" id="GO:0006508">
    <property type="term" value="P:proteolysis"/>
    <property type="evidence" value="ECO:0007669"/>
    <property type="project" value="InterPro"/>
</dbReference>
<feature type="domain" description="Peptidase C1A papain C-terminal" evidence="3">
    <location>
        <begin position="127"/>
        <end position="329"/>
    </location>
</feature>
<dbReference type="InterPro" id="IPR000668">
    <property type="entry name" value="Peptidase_C1A_C"/>
</dbReference>
<dbReference type="InterPro" id="IPR039417">
    <property type="entry name" value="Peptidase_C1A_papain-like"/>
</dbReference>
<protein>
    <submittedName>
        <fullName evidence="5">Uncharacterized protein</fullName>
    </submittedName>
</protein>
<dbReference type="InterPro" id="IPR038765">
    <property type="entry name" value="Papain-like_cys_pep_sf"/>
</dbReference>
<dbReference type="InterPro" id="IPR013128">
    <property type="entry name" value="Peptidase_C1A"/>
</dbReference>
<keyword evidence="2" id="KW-0865">Zymogen</keyword>
<dbReference type="Pfam" id="PF00112">
    <property type="entry name" value="Peptidase_C1"/>
    <property type="match status" value="1"/>
</dbReference>
<dbReference type="SMART" id="SM00848">
    <property type="entry name" value="Inhibitor_I29"/>
    <property type="match status" value="1"/>
</dbReference>
<dbReference type="Proteomes" id="UP000591131">
    <property type="component" value="Unassembled WGS sequence"/>
</dbReference>
<evidence type="ECO:0000259" key="4">
    <source>
        <dbReference type="SMART" id="SM00848"/>
    </source>
</evidence>
<sequence>MIVSAAHQTDDTGPVARDEEYLYTSCSVLALVQCEELDFQSFMKKYNKAYKSLQEYQVAKEAFLQSVKEIEEIRASSAVEHEVGINEHSDIPQEQFDNVMTCTSQTVNRRPEFSTKEIHNASYMADLPPAVDWQAAGALAPVRDQYTLFRYCACCYAMATTAVIESRFKIQSGIPKVIPFSVQQIIDCSTPYGNNGCSGGYSSQVYDYVRKSGMVKASSYPFVAKEGTCKTSLVSNPQRQCLKISIALAQITDITKLEYTIPGSETSMMEAVAQAKSCGEGDLDHLVTIVGYGTSITGMPYWKIMNSWGKSWGMKGFAYIERTGTAIPR</sequence>
<dbReference type="InterPro" id="IPR013201">
    <property type="entry name" value="Prot_inhib_I29"/>
</dbReference>
<evidence type="ECO:0000259" key="3">
    <source>
        <dbReference type="SMART" id="SM00645"/>
    </source>
</evidence>
<evidence type="ECO:0000256" key="1">
    <source>
        <dbReference type="ARBA" id="ARBA00008455"/>
    </source>
</evidence>